<dbReference type="GO" id="GO:0051539">
    <property type="term" value="F:4 iron, 4 sulfur cluster binding"/>
    <property type="evidence" value="ECO:0007669"/>
    <property type="project" value="UniProtKB-UniRule"/>
</dbReference>
<evidence type="ECO:0000256" key="4">
    <source>
        <dbReference type="ARBA" id="ARBA00012045"/>
    </source>
</evidence>
<evidence type="ECO:0000256" key="3">
    <source>
        <dbReference type="ARBA" id="ARBA00008343"/>
    </source>
</evidence>
<dbReference type="InterPro" id="IPR005760">
    <property type="entry name" value="A/G_AdeGlyc_MutY"/>
</dbReference>
<keyword evidence="7" id="KW-0479">Metal-binding</keyword>
<dbReference type="GO" id="GO:0032357">
    <property type="term" value="F:oxidized purine DNA binding"/>
    <property type="evidence" value="ECO:0007669"/>
    <property type="project" value="TreeGrafter"/>
</dbReference>
<dbReference type="NCBIfam" id="TIGR01084">
    <property type="entry name" value="mutY"/>
    <property type="match status" value="1"/>
</dbReference>
<comment type="caution">
    <text evidence="16">The sequence shown here is derived from an EMBL/GenBank/DDBJ whole genome shotgun (WGS) entry which is preliminary data.</text>
</comment>
<dbReference type="NCBIfam" id="NF008132">
    <property type="entry name" value="PRK10880.1"/>
    <property type="match status" value="1"/>
</dbReference>
<organism evidence="16 17">
    <name type="scientific">Saccharophagus degradans</name>
    <dbReference type="NCBI Taxonomy" id="86304"/>
    <lineage>
        <taxon>Bacteria</taxon>
        <taxon>Pseudomonadati</taxon>
        <taxon>Pseudomonadota</taxon>
        <taxon>Gammaproteobacteria</taxon>
        <taxon>Cellvibrionales</taxon>
        <taxon>Cellvibrionaceae</taxon>
        <taxon>Saccharophagus</taxon>
    </lineage>
</organism>
<dbReference type="Gene3D" id="1.10.340.30">
    <property type="entry name" value="Hypothetical protein, domain 2"/>
    <property type="match status" value="1"/>
</dbReference>
<evidence type="ECO:0000256" key="9">
    <source>
        <dbReference type="ARBA" id="ARBA00022801"/>
    </source>
</evidence>
<dbReference type="InterPro" id="IPR015797">
    <property type="entry name" value="NUDIX_hydrolase-like_dom_sf"/>
</dbReference>
<dbReference type="PANTHER" id="PTHR42944">
    <property type="entry name" value="ADENINE DNA GLYCOSYLASE"/>
    <property type="match status" value="1"/>
</dbReference>
<dbReference type="Proteomes" id="UP001169760">
    <property type="component" value="Unassembled WGS sequence"/>
</dbReference>
<dbReference type="InterPro" id="IPR003651">
    <property type="entry name" value="Endonuclease3_FeS-loop_motif"/>
</dbReference>
<keyword evidence="12" id="KW-0234">DNA repair</keyword>
<dbReference type="GO" id="GO:0000701">
    <property type="term" value="F:purine-specific mismatch base pair DNA N-glycosylase activity"/>
    <property type="evidence" value="ECO:0007669"/>
    <property type="project" value="UniProtKB-EC"/>
</dbReference>
<keyword evidence="9 16" id="KW-0378">Hydrolase</keyword>
<evidence type="ECO:0000256" key="14">
    <source>
        <dbReference type="RuleBase" id="RU365096"/>
    </source>
</evidence>
<dbReference type="RefSeq" id="WP_303493095.1">
    <property type="nucleotide sequence ID" value="NZ_JAUOPB010000009.1"/>
</dbReference>
<dbReference type="FunFam" id="1.10.340.30:FF:000002">
    <property type="entry name" value="Adenine DNA glycosylase"/>
    <property type="match status" value="1"/>
</dbReference>
<dbReference type="GO" id="GO:0035485">
    <property type="term" value="F:adenine/guanine mispair binding"/>
    <property type="evidence" value="ECO:0007669"/>
    <property type="project" value="TreeGrafter"/>
</dbReference>
<dbReference type="Pfam" id="PF14815">
    <property type="entry name" value="NUDIX_4"/>
    <property type="match status" value="1"/>
</dbReference>
<dbReference type="SUPFAM" id="SSF48150">
    <property type="entry name" value="DNA-glycosylase"/>
    <property type="match status" value="1"/>
</dbReference>
<keyword evidence="8 14" id="KW-0227">DNA damage</keyword>
<dbReference type="InterPro" id="IPR000445">
    <property type="entry name" value="HhH_motif"/>
</dbReference>
<dbReference type="EMBL" id="JAUOPB010000009">
    <property type="protein sequence ID" value="MDO6423411.1"/>
    <property type="molecule type" value="Genomic_DNA"/>
</dbReference>
<dbReference type="GO" id="GO:0006284">
    <property type="term" value="P:base-excision repair"/>
    <property type="evidence" value="ECO:0007669"/>
    <property type="project" value="UniProtKB-UniRule"/>
</dbReference>
<evidence type="ECO:0000313" key="17">
    <source>
        <dbReference type="Proteomes" id="UP001169760"/>
    </source>
</evidence>
<dbReference type="PROSITE" id="PS01155">
    <property type="entry name" value="ENDONUCLEASE_III_2"/>
    <property type="match status" value="1"/>
</dbReference>
<comment type="function">
    <text evidence="2">Adenine glycosylase active on G-A mispairs. MutY also corrects error-prone DNA synthesis past GO lesions which are due to the oxidatively damaged form of guanine: 7,8-dihydro-8-oxoguanine (8-oxo-dGTP).</text>
</comment>
<proteinExistence type="inferred from homology"/>
<keyword evidence="11" id="KW-0411">Iron-sulfur</keyword>
<reference evidence="16" key="1">
    <citation type="submission" date="2023-07" db="EMBL/GenBank/DDBJ databases">
        <title>Genome content predicts the carbon catabolic preferences of heterotrophic bacteria.</title>
        <authorList>
            <person name="Gralka M."/>
        </authorList>
    </citation>
    <scope>NUCLEOTIDE SEQUENCE</scope>
    <source>
        <strain evidence="16">I3M17_2</strain>
    </source>
</reference>
<dbReference type="CDD" id="cd00056">
    <property type="entry name" value="ENDO3c"/>
    <property type="match status" value="1"/>
</dbReference>
<dbReference type="CDD" id="cd03431">
    <property type="entry name" value="NUDIX_DNA_Glycosylase_C-MutY"/>
    <property type="match status" value="1"/>
</dbReference>
<dbReference type="SMART" id="SM00525">
    <property type="entry name" value="FES"/>
    <property type="match status" value="1"/>
</dbReference>
<evidence type="ECO:0000256" key="8">
    <source>
        <dbReference type="ARBA" id="ARBA00022763"/>
    </source>
</evidence>
<accession>A0AAW7X6W2</accession>
<evidence type="ECO:0000256" key="13">
    <source>
        <dbReference type="ARBA" id="ARBA00023295"/>
    </source>
</evidence>
<evidence type="ECO:0000256" key="1">
    <source>
        <dbReference type="ARBA" id="ARBA00000843"/>
    </source>
</evidence>
<dbReference type="EC" id="3.2.2.31" evidence="4 14"/>
<dbReference type="InterPro" id="IPR011257">
    <property type="entry name" value="DNA_glycosylase"/>
</dbReference>
<evidence type="ECO:0000313" key="16">
    <source>
        <dbReference type="EMBL" id="MDO6423411.1"/>
    </source>
</evidence>
<dbReference type="AlphaFoldDB" id="A0AAW7X6W2"/>
<evidence type="ECO:0000259" key="15">
    <source>
        <dbReference type="SMART" id="SM00478"/>
    </source>
</evidence>
<dbReference type="PANTHER" id="PTHR42944:SF1">
    <property type="entry name" value="ADENINE DNA GLYCOSYLASE"/>
    <property type="match status" value="1"/>
</dbReference>
<dbReference type="GO" id="GO:0006298">
    <property type="term" value="P:mismatch repair"/>
    <property type="evidence" value="ECO:0007669"/>
    <property type="project" value="TreeGrafter"/>
</dbReference>
<keyword evidence="6" id="KW-0004">4Fe-4S</keyword>
<dbReference type="InterPro" id="IPR004036">
    <property type="entry name" value="Endonuclease-III-like_CS2"/>
</dbReference>
<name>A0AAW7X6W2_9GAMM</name>
<gene>
    <name evidence="16" type="primary">mutY</name>
    <name evidence="16" type="ORF">Q4521_13105</name>
</gene>
<evidence type="ECO:0000256" key="11">
    <source>
        <dbReference type="ARBA" id="ARBA00023014"/>
    </source>
</evidence>
<comment type="cofactor">
    <cofactor evidence="14">
        <name>[4Fe-4S] cluster</name>
        <dbReference type="ChEBI" id="CHEBI:49883"/>
    </cofactor>
    <text evidence="14">Binds 1 [4Fe-4S] cluster.</text>
</comment>
<evidence type="ECO:0000256" key="7">
    <source>
        <dbReference type="ARBA" id="ARBA00022723"/>
    </source>
</evidence>
<dbReference type="InterPro" id="IPR003265">
    <property type="entry name" value="HhH-GPD_domain"/>
</dbReference>
<dbReference type="InterPro" id="IPR023170">
    <property type="entry name" value="HhH_base_excis_C"/>
</dbReference>
<feature type="domain" description="HhH-GPD" evidence="15">
    <location>
        <begin position="40"/>
        <end position="191"/>
    </location>
</feature>
<evidence type="ECO:0000256" key="5">
    <source>
        <dbReference type="ARBA" id="ARBA00022023"/>
    </source>
</evidence>
<keyword evidence="13 14" id="KW-0326">Glycosidase</keyword>
<dbReference type="GO" id="GO:0046872">
    <property type="term" value="F:metal ion binding"/>
    <property type="evidence" value="ECO:0007669"/>
    <property type="project" value="UniProtKB-UniRule"/>
</dbReference>
<dbReference type="Gene3D" id="3.90.79.10">
    <property type="entry name" value="Nucleoside Triphosphate Pyrophosphohydrolase"/>
    <property type="match status" value="1"/>
</dbReference>
<comment type="catalytic activity">
    <reaction evidence="1 14">
        <text>Hydrolyzes free adenine bases from 7,8-dihydro-8-oxoguanine:adenine mismatched double-stranded DNA, leaving an apurinic site.</text>
        <dbReference type="EC" id="3.2.2.31"/>
    </reaction>
</comment>
<evidence type="ECO:0000256" key="2">
    <source>
        <dbReference type="ARBA" id="ARBA00002933"/>
    </source>
</evidence>
<protein>
    <recommendedName>
        <fullName evidence="5 14">Adenine DNA glycosylase</fullName>
        <ecNumber evidence="4 14">3.2.2.31</ecNumber>
    </recommendedName>
</protein>
<dbReference type="InterPro" id="IPR044298">
    <property type="entry name" value="MIG/MutY"/>
</dbReference>
<comment type="similarity">
    <text evidence="3 14">Belongs to the Nth/MutY family.</text>
</comment>
<sequence>MKQTHPFAHKLLAWFDKHGRKNLPWQQPITPYRVWLSEIMLQQTQVETVIPYFNRFLERFPNLLDLAKAPQDDVLHLWTGLGYYARARNLHKCAQTLWENYNGEFPNTVEELASLPGIGPSTAAAIASIAFEQPTAILDGNVKRVLARHHAVEGWPGQKPVENTLWQHAHSHMPQKRCRDYTQAIMDLGATLCTRSKPQCHACPVAKSCQAYAQGNPLDYPGKKPKKLMPVKAVNMLMLRSPTGDIFLQQRPQQGIWGGLWSLPEIEPEQSPLEHTLVTYGEVTQHQQIAQLRHTFSHYHLDISAHLLDLKRAPTQVMEQSDCVWYKLHTPQALGLAAPVKKLLQLVKQHHSETP</sequence>
<dbReference type="InterPro" id="IPR029119">
    <property type="entry name" value="MutY_C"/>
</dbReference>
<keyword evidence="10 14" id="KW-0408">Iron</keyword>
<dbReference type="SMART" id="SM00478">
    <property type="entry name" value="ENDO3c"/>
    <property type="match status" value="1"/>
</dbReference>
<dbReference type="SUPFAM" id="SSF55811">
    <property type="entry name" value="Nudix"/>
    <property type="match status" value="1"/>
</dbReference>
<dbReference type="Gene3D" id="1.10.1670.10">
    <property type="entry name" value="Helix-hairpin-Helix base-excision DNA repair enzymes (C-terminal)"/>
    <property type="match status" value="1"/>
</dbReference>
<dbReference type="Pfam" id="PF00730">
    <property type="entry name" value="HhH-GPD"/>
    <property type="match status" value="1"/>
</dbReference>
<dbReference type="Pfam" id="PF00633">
    <property type="entry name" value="HHH"/>
    <property type="match status" value="1"/>
</dbReference>
<dbReference type="GO" id="GO:0034039">
    <property type="term" value="F:8-oxo-7,8-dihydroguanine DNA N-glycosylase activity"/>
    <property type="evidence" value="ECO:0007669"/>
    <property type="project" value="TreeGrafter"/>
</dbReference>
<evidence type="ECO:0000256" key="12">
    <source>
        <dbReference type="ARBA" id="ARBA00023204"/>
    </source>
</evidence>
<evidence type="ECO:0000256" key="6">
    <source>
        <dbReference type="ARBA" id="ARBA00022485"/>
    </source>
</evidence>
<evidence type="ECO:0000256" key="10">
    <source>
        <dbReference type="ARBA" id="ARBA00023004"/>
    </source>
</evidence>